<organism evidence="2">
    <name type="scientific">Streptococcus iners</name>
    <dbReference type="NCBI Taxonomy" id="3028084"/>
    <lineage>
        <taxon>Bacteria</taxon>
        <taxon>Bacillati</taxon>
        <taxon>Bacillota</taxon>
        <taxon>Bacilli</taxon>
        <taxon>Lactobacillales</taxon>
        <taxon>Streptococcaceae</taxon>
        <taxon>Streptococcus</taxon>
    </lineage>
</organism>
<evidence type="ECO:0000256" key="1">
    <source>
        <dbReference type="SAM" id="Phobius"/>
    </source>
</evidence>
<keyword evidence="1" id="KW-0472">Membrane</keyword>
<feature type="transmembrane region" description="Helical" evidence="1">
    <location>
        <begin position="38"/>
        <end position="54"/>
    </location>
</feature>
<reference evidence="2" key="1">
    <citation type="submission" date="2023-02" db="EMBL/GenBank/DDBJ databases">
        <title>Streptococcus sp. Genome Sequencing and Assembly.</title>
        <authorList>
            <person name="Shore S.M."/>
            <person name="Nicholson T.L."/>
        </authorList>
    </citation>
    <scope>NUCLEOTIDE SEQUENCE</scope>
    <source>
        <strain evidence="2">29887</strain>
    </source>
</reference>
<feature type="transmembrane region" description="Helical" evidence="1">
    <location>
        <begin position="262"/>
        <end position="283"/>
    </location>
</feature>
<feature type="transmembrane region" description="Helical" evidence="1">
    <location>
        <begin position="228"/>
        <end position="246"/>
    </location>
</feature>
<name>A0AA96VPM7_9STRE</name>
<evidence type="ECO:0000313" key="2">
    <source>
        <dbReference type="EMBL" id="WNY51894.1"/>
    </source>
</evidence>
<dbReference type="EMBL" id="CP118735">
    <property type="protein sequence ID" value="WNY51894.1"/>
    <property type="molecule type" value="Genomic_DNA"/>
</dbReference>
<keyword evidence="1" id="KW-1133">Transmembrane helix</keyword>
<sequence length="495" mass="56401">MQIQKIVMEKFRNIFIGIFLVFFAQLTLPILFEWKINLNFWYIVIAIVLYFLLVDFKNPEKIARNAFLLILSFGTVIALIRPVQYALDEESHLENAIGISDSFLFEYSDETISDYDSVFLHDGIRNQANFKGDDYWYNVEHQPSKIAGVPKSFDNPSFLPGAIGWNIGRLVSNKVYISYYIGRIVHVLAYALLVFLSIKISKVYQKMLYLMGTLPSALYVVSGYHYDYLYYGASLILVALLTNVLARKEKITSKFVVKFQSLVLLFVFSKFPFVLLGTLLTFLPKEYFASKKARILGVVSFFPVILFAVIYSGILNIFNFSGSVTGESPGLGYFLKHPLPIIRTMLSAPEAILENFIRRPLQYISHDSGLLFTATTLIVLSVLFVLILCTRITVPKIWGTYTVLLMLGITFLMVYAITGDPRVYNPGNISVGGVQGRYYYFMICLIPLFLGNWLNSFIPIIQPSEEVDRKLTIAIQYLLSFLVIFTVSVGFYTQI</sequence>
<dbReference type="AlphaFoldDB" id="A0AA96VPM7"/>
<gene>
    <name evidence="2" type="ORF">PW252_04405</name>
</gene>
<feature type="transmembrane region" description="Helical" evidence="1">
    <location>
        <begin position="66"/>
        <end position="87"/>
    </location>
</feature>
<feature type="transmembrane region" description="Helical" evidence="1">
    <location>
        <begin position="369"/>
        <end position="389"/>
    </location>
</feature>
<keyword evidence="1" id="KW-0812">Transmembrane</keyword>
<feature type="transmembrane region" description="Helical" evidence="1">
    <location>
        <begin position="12"/>
        <end position="32"/>
    </location>
</feature>
<protein>
    <submittedName>
        <fullName evidence="2">DUF2142 domain-containing protein</fullName>
    </submittedName>
</protein>
<dbReference type="KEGG" id="sins:PW252_04405"/>
<dbReference type="InterPro" id="IPR018674">
    <property type="entry name" value="DUF2142_membrane"/>
</dbReference>
<dbReference type="RefSeq" id="WP_248049566.1">
    <property type="nucleotide sequence ID" value="NZ_CP118735.1"/>
</dbReference>
<accession>A0AA96VPM7</accession>
<feature type="transmembrane region" description="Helical" evidence="1">
    <location>
        <begin position="295"/>
        <end position="318"/>
    </location>
</feature>
<dbReference type="Pfam" id="PF09913">
    <property type="entry name" value="DUF2142"/>
    <property type="match status" value="1"/>
</dbReference>
<feature type="transmembrane region" description="Helical" evidence="1">
    <location>
        <begin position="473"/>
        <end position="492"/>
    </location>
</feature>
<feature type="transmembrane region" description="Helical" evidence="1">
    <location>
        <begin position="438"/>
        <end position="461"/>
    </location>
</feature>
<proteinExistence type="predicted"/>
<feature type="transmembrane region" description="Helical" evidence="1">
    <location>
        <begin position="177"/>
        <end position="196"/>
    </location>
</feature>
<feature type="transmembrane region" description="Helical" evidence="1">
    <location>
        <begin position="401"/>
        <end position="418"/>
    </location>
</feature>